<proteinExistence type="predicted"/>
<gene>
    <name evidence="1" type="ORF">H5410_019844</name>
</gene>
<dbReference type="Proteomes" id="UP000824120">
    <property type="component" value="Chromosome 4"/>
</dbReference>
<protein>
    <submittedName>
        <fullName evidence="1">Uncharacterized protein</fullName>
    </submittedName>
</protein>
<evidence type="ECO:0000313" key="1">
    <source>
        <dbReference type="EMBL" id="KAG5608563.1"/>
    </source>
</evidence>
<sequence>MTIHPDGDGDGAGHISVFLAILGQVPYMLLGRNGEAVFEISRLNGVPQNVSLIKHSKIPLMVTLLTANVSLELMYMSSRTRE</sequence>
<dbReference type="AlphaFoldDB" id="A0A9J5Z6E1"/>
<name>A0A9J5Z6E1_SOLCO</name>
<keyword evidence="2" id="KW-1185">Reference proteome</keyword>
<dbReference type="EMBL" id="JACXVP010000004">
    <property type="protein sequence ID" value="KAG5608563.1"/>
    <property type="molecule type" value="Genomic_DNA"/>
</dbReference>
<organism evidence="1 2">
    <name type="scientific">Solanum commersonii</name>
    <name type="common">Commerson's wild potato</name>
    <name type="synonym">Commerson's nightshade</name>
    <dbReference type="NCBI Taxonomy" id="4109"/>
    <lineage>
        <taxon>Eukaryota</taxon>
        <taxon>Viridiplantae</taxon>
        <taxon>Streptophyta</taxon>
        <taxon>Embryophyta</taxon>
        <taxon>Tracheophyta</taxon>
        <taxon>Spermatophyta</taxon>
        <taxon>Magnoliopsida</taxon>
        <taxon>eudicotyledons</taxon>
        <taxon>Gunneridae</taxon>
        <taxon>Pentapetalae</taxon>
        <taxon>asterids</taxon>
        <taxon>lamiids</taxon>
        <taxon>Solanales</taxon>
        <taxon>Solanaceae</taxon>
        <taxon>Solanoideae</taxon>
        <taxon>Solaneae</taxon>
        <taxon>Solanum</taxon>
    </lineage>
</organism>
<comment type="caution">
    <text evidence="1">The sequence shown here is derived from an EMBL/GenBank/DDBJ whole genome shotgun (WGS) entry which is preliminary data.</text>
</comment>
<accession>A0A9J5Z6E1</accession>
<reference evidence="1 2" key="1">
    <citation type="submission" date="2020-09" db="EMBL/GenBank/DDBJ databases">
        <title>De no assembly of potato wild relative species, Solanum commersonii.</title>
        <authorList>
            <person name="Cho K."/>
        </authorList>
    </citation>
    <scope>NUCLEOTIDE SEQUENCE [LARGE SCALE GENOMIC DNA]</scope>
    <source>
        <strain evidence="1">LZ3.2</strain>
        <tissue evidence="1">Leaf</tissue>
    </source>
</reference>
<evidence type="ECO:0000313" key="2">
    <source>
        <dbReference type="Proteomes" id="UP000824120"/>
    </source>
</evidence>